<protein>
    <submittedName>
        <fullName evidence="3">RNA pseudouridine synthase superfamily protein</fullName>
    </submittedName>
</protein>
<evidence type="ECO:0000313" key="3">
    <source>
        <dbReference type="EMBL" id="ELR15740.1"/>
    </source>
</evidence>
<evidence type="ECO:0000313" key="4">
    <source>
        <dbReference type="Proteomes" id="UP000011083"/>
    </source>
</evidence>
<dbReference type="SUPFAM" id="SSF55120">
    <property type="entry name" value="Pseudouridine synthase"/>
    <property type="match status" value="1"/>
</dbReference>
<dbReference type="InterPro" id="IPR020103">
    <property type="entry name" value="PsdUridine_synth_cat_dom_sf"/>
</dbReference>
<dbReference type="OMA" id="MHESPIA"/>
<dbReference type="Pfam" id="PF00849">
    <property type="entry name" value="PseudoU_synth_2"/>
    <property type="match status" value="1"/>
</dbReference>
<reference evidence="3 4" key="1">
    <citation type="journal article" date="2013" name="Genome Biol.">
        <title>Genome of Acanthamoeba castellanii highlights extensive lateral gene transfer and early evolution of tyrosine kinase signaling.</title>
        <authorList>
            <person name="Clarke M."/>
            <person name="Lohan A.J."/>
            <person name="Liu B."/>
            <person name="Lagkouvardos I."/>
            <person name="Roy S."/>
            <person name="Zafar N."/>
            <person name="Bertelli C."/>
            <person name="Schilde C."/>
            <person name="Kianianmomeni A."/>
            <person name="Burglin T.R."/>
            <person name="Frech C."/>
            <person name="Turcotte B."/>
            <person name="Kopec K.O."/>
            <person name="Synnott J.M."/>
            <person name="Choo C."/>
            <person name="Paponov I."/>
            <person name="Finkler A."/>
            <person name="Soon Heng Tan C."/>
            <person name="Hutchins A.P."/>
            <person name="Weinmeier T."/>
            <person name="Rattei T."/>
            <person name="Chu J.S."/>
            <person name="Gimenez G."/>
            <person name="Irimia M."/>
            <person name="Rigden D.J."/>
            <person name="Fitzpatrick D.A."/>
            <person name="Lorenzo-Morales J."/>
            <person name="Bateman A."/>
            <person name="Chiu C.H."/>
            <person name="Tang P."/>
            <person name="Hegemann P."/>
            <person name="Fromm H."/>
            <person name="Raoult D."/>
            <person name="Greub G."/>
            <person name="Miranda-Saavedra D."/>
            <person name="Chen N."/>
            <person name="Nash P."/>
            <person name="Ginger M.L."/>
            <person name="Horn M."/>
            <person name="Schaap P."/>
            <person name="Caler L."/>
            <person name="Loftus B."/>
        </authorList>
    </citation>
    <scope>NUCLEOTIDE SEQUENCE [LARGE SCALE GENOMIC DNA]</scope>
    <source>
        <strain evidence="3 4">Neff</strain>
    </source>
</reference>
<dbReference type="KEGG" id="acan:ACA1_379210"/>
<organism evidence="3 4">
    <name type="scientific">Acanthamoeba castellanii (strain ATCC 30010 / Neff)</name>
    <dbReference type="NCBI Taxonomy" id="1257118"/>
    <lineage>
        <taxon>Eukaryota</taxon>
        <taxon>Amoebozoa</taxon>
        <taxon>Discosea</taxon>
        <taxon>Longamoebia</taxon>
        <taxon>Centramoebida</taxon>
        <taxon>Acanthamoebidae</taxon>
        <taxon>Acanthamoeba</taxon>
    </lineage>
</organism>
<dbReference type="PANTHER" id="PTHR21600:SF40">
    <property type="entry name" value="PSEUDOURIDYLATE SYNTHASE RPUSD2"/>
    <property type="match status" value="1"/>
</dbReference>
<dbReference type="OrthoDB" id="424794at2759"/>
<feature type="compositionally biased region" description="Polar residues" evidence="1">
    <location>
        <begin position="221"/>
        <end position="235"/>
    </location>
</feature>
<dbReference type="InterPro" id="IPR006145">
    <property type="entry name" value="PsdUridine_synth_RsuA/RluA"/>
</dbReference>
<dbReference type="Gene3D" id="3.30.2350.10">
    <property type="entry name" value="Pseudouridine synthase"/>
    <property type="match status" value="1"/>
</dbReference>
<dbReference type="EMBL" id="KB008025">
    <property type="protein sequence ID" value="ELR15740.1"/>
    <property type="molecule type" value="Genomic_DNA"/>
</dbReference>
<dbReference type="PANTHER" id="PTHR21600">
    <property type="entry name" value="MITOCHONDRIAL RNA PSEUDOURIDINE SYNTHASE"/>
    <property type="match status" value="1"/>
</dbReference>
<dbReference type="GO" id="GO:0009982">
    <property type="term" value="F:pseudouridine synthase activity"/>
    <property type="evidence" value="ECO:0007669"/>
    <property type="project" value="InterPro"/>
</dbReference>
<evidence type="ECO:0000256" key="1">
    <source>
        <dbReference type="SAM" id="MobiDB-lite"/>
    </source>
</evidence>
<feature type="domain" description="Pseudouridine synthase RsuA/RluA-like" evidence="2">
    <location>
        <begin position="118"/>
        <end position="256"/>
    </location>
</feature>
<name>L8GRY2_ACACF</name>
<dbReference type="GeneID" id="14916413"/>
<dbReference type="AlphaFoldDB" id="L8GRY2"/>
<feature type="region of interest" description="Disordered" evidence="1">
    <location>
        <begin position="219"/>
        <end position="239"/>
    </location>
</feature>
<gene>
    <name evidence="3" type="ORF">ACA1_379210</name>
</gene>
<keyword evidence="4" id="KW-1185">Reference proteome</keyword>
<dbReference type="STRING" id="1257118.L8GRY2"/>
<dbReference type="GO" id="GO:0003723">
    <property type="term" value="F:RNA binding"/>
    <property type="evidence" value="ECO:0007669"/>
    <property type="project" value="InterPro"/>
</dbReference>
<accession>L8GRY2</accession>
<evidence type="ECO:0000259" key="2">
    <source>
        <dbReference type="Pfam" id="PF00849"/>
    </source>
</evidence>
<dbReference type="VEuPathDB" id="AmoebaDB:ACA1_379210"/>
<dbReference type="Proteomes" id="UP000011083">
    <property type="component" value="Unassembled WGS sequence"/>
</dbReference>
<dbReference type="RefSeq" id="XP_004337753.1">
    <property type="nucleotide sequence ID" value="XM_004337705.1"/>
</dbReference>
<sequence>MQIRQRLLHPDEDWENHRPEIEIRNGLRWVRPYETTMLAHVKAAWSGRPLLDVLSSNYDRFPPEYWREAVQDGRITLNGAKADQDTVVPASGHICHRLHMHESPIAADPIDILHASDHLVVVNKPAGVPMHPVAMYRHNTLEWILAREHQIRPVFMVSRLDMPTSGLVVIPRTPEMARTLRDQLTAHRVTKKYYARVVGRFPTEAQECSVPLQYEGKRRTTQTSCTPKMSNNVQASGEGKSAQTRFVGLSYDSTTDTSLGGVRARKVPRVWLHAIAYTGPDWHFECPPPPWAQ</sequence>
<dbReference type="GO" id="GO:0000455">
    <property type="term" value="P:enzyme-directed rRNA pseudouridine synthesis"/>
    <property type="evidence" value="ECO:0007669"/>
    <property type="project" value="TreeGrafter"/>
</dbReference>
<proteinExistence type="predicted"/>
<dbReference type="InterPro" id="IPR050188">
    <property type="entry name" value="RluA_PseudoU_synthase"/>
</dbReference>